<comment type="caution">
    <text evidence="4">The sequence shown here is derived from an EMBL/GenBank/DDBJ whole genome shotgun (WGS) entry which is preliminary data.</text>
</comment>
<gene>
    <name evidence="4" type="ORF">TGAMA5MH_02493</name>
</gene>
<dbReference type="InterPro" id="IPR011765">
    <property type="entry name" value="Pept_M16_N"/>
</dbReference>
<dbReference type="SUPFAM" id="SSF63411">
    <property type="entry name" value="LuxS/MPP-like metallohydrolase"/>
    <property type="match status" value="4"/>
</dbReference>
<dbReference type="EMBL" id="MTYH01000022">
    <property type="protein sequence ID" value="PNP45932.1"/>
    <property type="molecule type" value="Genomic_DNA"/>
</dbReference>
<evidence type="ECO:0000313" key="5">
    <source>
        <dbReference type="Proteomes" id="UP000236546"/>
    </source>
</evidence>
<evidence type="ECO:0000313" key="4">
    <source>
        <dbReference type="EMBL" id="PNP45932.1"/>
    </source>
</evidence>
<dbReference type="OrthoDB" id="4953at2759"/>
<protein>
    <recommendedName>
        <fullName evidence="6">Zinc metalloprotease</fullName>
    </recommendedName>
</protein>
<feature type="domain" description="Peptidase M16 C-terminal" evidence="3">
    <location>
        <begin position="198"/>
        <end position="381"/>
    </location>
</feature>
<dbReference type="Pfam" id="PF05193">
    <property type="entry name" value="Peptidase_M16_C"/>
    <property type="match status" value="1"/>
</dbReference>
<dbReference type="Proteomes" id="UP000236546">
    <property type="component" value="Unassembled WGS sequence"/>
</dbReference>
<evidence type="ECO:0008006" key="6">
    <source>
        <dbReference type="Google" id="ProtNLM"/>
    </source>
</evidence>
<evidence type="ECO:0000259" key="2">
    <source>
        <dbReference type="Pfam" id="PF00675"/>
    </source>
</evidence>
<feature type="region of interest" description="Disordered" evidence="1">
    <location>
        <begin position="1014"/>
        <end position="1056"/>
    </location>
</feature>
<name>A0A2K0TK96_9HYPO</name>
<dbReference type="GO" id="GO:0046872">
    <property type="term" value="F:metal ion binding"/>
    <property type="evidence" value="ECO:0007669"/>
    <property type="project" value="InterPro"/>
</dbReference>
<dbReference type="PANTHER" id="PTHR43016">
    <property type="entry name" value="PRESEQUENCE PROTEASE"/>
    <property type="match status" value="1"/>
</dbReference>
<dbReference type="InterPro" id="IPR007863">
    <property type="entry name" value="Peptidase_M16_C"/>
</dbReference>
<dbReference type="FunFam" id="3.30.830.10:FF:000031">
    <property type="entry name" value="Putative zinc metalloprotease"/>
    <property type="match status" value="1"/>
</dbReference>
<accession>A0A2K0TK96</accession>
<feature type="compositionally biased region" description="Acidic residues" evidence="1">
    <location>
        <begin position="1021"/>
        <end position="1056"/>
    </location>
</feature>
<dbReference type="Gene3D" id="3.30.830.10">
    <property type="entry name" value="Metalloenzyme, LuxS/M16 peptidase-like"/>
    <property type="match status" value="4"/>
</dbReference>
<evidence type="ECO:0000259" key="3">
    <source>
        <dbReference type="Pfam" id="PF05193"/>
    </source>
</evidence>
<dbReference type="Pfam" id="PF00675">
    <property type="entry name" value="Peptidase_M16"/>
    <property type="match status" value="1"/>
</dbReference>
<dbReference type="InterPro" id="IPR011249">
    <property type="entry name" value="Metalloenz_LuxS/M16"/>
</dbReference>
<dbReference type="FunFam" id="3.30.830.10:FF:000015">
    <property type="entry name" value="Putative zinc metalloprotease"/>
    <property type="match status" value="1"/>
</dbReference>
<organism evidence="4 5">
    <name type="scientific">Trichoderma gamsii</name>
    <dbReference type="NCBI Taxonomy" id="398673"/>
    <lineage>
        <taxon>Eukaryota</taxon>
        <taxon>Fungi</taxon>
        <taxon>Dikarya</taxon>
        <taxon>Ascomycota</taxon>
        <taxon>Pezizomycotina</taxon>
        <taxon>Sordariomycetes</taxon>
        <taxon>Hypocreomycetidae</taxon>
        <taxon>Hypocreales</taxon>
        <taxon>Hypocreaceae</taxon>
        <taxon>Trichoderma</taxon>
    </lineage>
</organism>
<proteinExistence type="predicted"/>
<feature type="domain" description="Peptidase M16 N-terminal" evidence="2">
    <location>
        <begin position="60"/>
        <end position="144"/>
    </location>
</feature>
<sequence length="1056" mass="118662">MPSQKLKPSFRKVQSFQTDYAPCTITQYVSERSGMQVVVADRKGPKINGYFTLATEIFDDSGAPHTLEHLVFMGSKNYQWKGLLDKLSSRAYSGTNAWTATDHTAYTLETAGWEGFAQILPVYLEHVILPTITDEGVVTEVWHIDGEGNDAGVVYSEMQAVENRSTEIMDLKARRLLYPENVGFRYETGGMTEALRVLTPERIRQFHRDMYQPRNLCIVIVGEADHENLLEILDTFEESIKDDIPALDSDFKRPWVESAQPPALKESIVTTAEFPEEDESVGEILIGFFGPHCADVLATSALNILLTYLCGSSVSVLENILVEREELASSVSYWWDSRPDSLIWLQPTGVETEKLEFVEKRLFQVLKDVVSKPLDMNYMTECIHREKRQVKYHAETSESFYSTNIISDYLFGKRDGSTLKDLASMAEYDILEKWSDEDWRAFLSKWMADAHHISVLGKPSLQLAIKMKSDHEARIAKRKEELGEEGLRKLAQKLEDAKTKNDAPIPPEVIDRWAVPSTESIHFIESDTARSGHAKAVGLGPGRAQELINAAPGGKLPLFLQFEDVPTNFVHITLHLGTAQVPVHLKPLMSIFSDNFFNTHITRDGQQINFEQVVMELERDSVGYDIGNSRQLGDSEGYIIQFQVEPEKYAAAVNWLRTMMFDSVYDPIRIKAAIMKALADVPESKRDGRSMSSEVDTAIHQDKSTLTVARRVLVKAVYLKRLKKILQKNPDQIVEWFNTIRNSLFTFENIRVLVTANLEKLPNPITTWDPLSTALKSQNGSMVTIPKPSSTLNDEGKAPGSVGAIIVPMTALDSSFSVSTAPGLFSFSDPRLPSIMVAIGYLETVEGPLWNAVRGAGYAYGSFFSRNVESGVINYKVYRSPDASKAIIASRDAIQKIANEEVPIDKHLLEGTISQIVVSFADEQSTMPGAAQQNFIQSVFRQLPKDWSKDILKRVREVKEDEIRQALKDIIMPCFEPGKSNVVITCAKLMQEGMETAFKGMGYKVQTQELSHFHDDYGLDAGDDEDDEDDDDDEDDEDEDEEAYSDEGSEEDEDED</sequence>
<evidence type="ECO:0000256" key="1">
    <source>
        <dbReference type="SAM" id="MobiDB-lite"/>
    </source>
</evidence>
<dbReference type="AlphaFoldDB" id="A0A2K0TK96"/>
<dbReference type="PANTHER" id="PTHR43016:SF16">
    <property type="entry name" value="METALLOPROTEASE, PUTATIVE (AFU_ORTHOLOGUE AFUA_4G07610)-RELATED"/>
    <property type="match status" value="1"/>
</dbReference>
<reference evidence="4 5" key="1">
    <citation type="submission" date="2017-02" db="EMBL/GenBank/DDBJ databases">
        <title>Genomes of Trichoderma spp. with biocontrol activity.</title>
        <authorList>
            <person name="Gardiner D."/>
            <person name="Kazan K."/>
            <person name="Vos C."/>
            <person name="Harvey P."/>
        </authorList>
    </citation>
    <scope>NUCLEOTIDE SEQUENCE [LARGE SCALE GENOMIC DNA]</scope>
    <source>
        <strain evidence="4 5">A5MH</strain>
    </source>
</reference>